<protein>
    <submittedName>
        <fullName evidence="2">Uncharacterized protein</fullName>
    </submittedName>
</protein>
<feature type="non-terminal residue" evidence="2">
    <location>
        <position position="55"/>
    </location>
</feature>
<keyword evidence="1" id="KW-0732">Signal</keyword>
<dbReference type="Gene3D" id="1.10.472.10">
    <property type="entry name" value="Cyclin-like"/>
    <property type="match status" value="1"/>
</dbReference>
<dbReference type="Pfam" id="PF08613">
    <property type="entry name" value="Cyclin"/>
    <property type="match status" value="1"/>
</dbReference>
<dbReference type="GO" id="GO:0005634">
    <property type="term" value="C:nucleus"/>
    <property type="evidence" value="ECO:0007669"/>
    <property type="project" value="TreeGrafter"/>
</dbReference>
<proteinExistence type="predicted"/>
<dbReference type="PANTHER" id="PTHR15615">
    <property type="match status" value="1"/>
</dbReference>
<dbReference type="SUPFAM" id="SSF47954">
    <property type="entry name" value="Cyclin-like"/>
    <property type="match status" value="1"/>
</dbReference>
<gene>
    <name evidence="2" type="ORF">SCHPADRAFT_813546</name>
</gene>
<name>A0A0H2R6A9_9AGAM</name>
<dbReference type="Proteomes" id="UP000053477">
    <property type="component" value="Unassembled WGS sequence"/>
</dbReference>
<feature type="chain" id="PRO_5005201547" evidence="1">
    <location>
        <begin position="19"/>
        <end position="55"/>
    </location>
</feature>
<dbReference type="OrthoDB" id="286814at2759"/>
<dbReference type="GO" id="GO:0019901">
    <property type="term" value="F:protein kinase binding"/>
    <property type="evidence" value="ECO:0007669"/>
    <property type="project" value="InterPro"/>
</dbReference>
<organism evidence="2 3">
    <name type="scientific">Schizopora paradoxa</name>
    <dbReference type="NCBI Taxonomy" id="27342"/>
    <lineage>
        <taxon>Eukaryota</taxon>
        <taxon>Fungi</taxon>
        <taxon>Dikarya</taxon>
        <taxon>Basidiomycota</taxon>
        <taxon>Agaricomycotina</taxon>
        <taxon>Agaricomycetes</taxon>
        <taxon>Hymenochaetales</taxon>
        <taxon>Schizoporaceae</taxon>
        <taxon>Schizopora</taxon>
    </lineage>
</organism>
<keyword evidence="3" id="KW-1185">Reference proteome</keyword>
<feature type="non-terminal residue" evidence="2">
    <location>
        <position position="1"/>
    </location>
</feature>
<dbReference type="GO" id="GO:0016538">
    <property type="term" value="F:cyclin-dependent protein serine/threonine kinase regulator activity"/>
    <property type="evidence" value="ECO:0007669"/>
    <property type="project" value="TreeGrafter"/>
</dbReference>
<evidence type="ECO:0000256" key="1">
    <source>
        <dbReference type="SAM" id="SignalP"/>
    </source>
</evidence>
<evidence type="ECO:0000313" key="2">
    <source>
        <dbReference type="EMBL" id="KLO04983.1"/>
    </source>
</evidence>
<dbReference type="InterPro" id="IPR013922">
    <property type="entry name" value="Cyclin_PHO80-like"/>
</dbReference>
<dbReference type="InterPro" id="IPR036915">
    <property type="entry name" value="Cyclin-like_sf"/>
</dbReference>
<dbReference type="GO" id="GO:0000307">
    <property type="term" value="C:cyclin-dependent protein kinase holoenzyme complex"/>
    <property type="evidence" value="ECO:0007669"/>
    <property type="project" value="TreeGrafter"/>
</dbReference>
<dbReference type="InParanoid" id="A0A0H2R6A9"/>
<sequence length="55" mass="6376">CPRRMFVAALVLATKCLQDQCHSNRSWAKLCGFQPREVGRCERALGEALNWRLWV</sequence>
<dbReference type="EMBL" id="KQ086389">
    <property type="protein sequence ID" value="KLO04983.1"/>
    <property type="molecule type" value="Genomic_DNA"/>
</dbReference>
<dbReference type="PANTHER" id="PTHR15615:SF36">
    <property type="entry name" value="PHO85 CYCLIN-5"/>
    <property type="match status" value="1"/>
</dbReference>
<feature type="signal peptide" evidence="1">
    <location>
        <begin position="1"/>
        <end position="18"/>
    </location>
</feature>
<reference evidence="2 3" key="1">
    <citation type="submission" date="2015-04" db="EMBL/GenBank/DDBJ databases">
        <title>Complete genome sequence of Schizopora paradoxa KUC8140, a cosmopolitan wood degrader in East Asia.</title>
        <authorList>
            <consortium name="DOE Joint Genome Institute"/>
            <person name="Min B."/>
            <person name="Park H."/>
            <person name="Jang Y."/>
            <person name="Kim J.-J."/>
            <person name="Kim K.H."/>
            <person name="Pangilinan J."/>
            <person name="Lipzen A."/>
            <person name="Riley R."/>
            <person name="Grigoriev I.V."/>
            <person name="Spatafora J.W."/>
            <person name="Choi I.-G."/>
        </authorList>
    </citation>
    <scope>NUCLEOTIDE SEQUENCE [LARGE SCALE GENOMIC DNA]</scope>
    <source>
        <strain evidence="2 3">KUC8140</strain>
    </source>
</reference>
<dbReference type="AlphaFoldDB" id="A0A0H2R6A9"/>
<dbReference type="CDD" id="cd20557">
    <property type="entry name" value="CYCLIN_ScPCL1-like"/>
    <property type="match status" value="1"/>
</dbReference>
<dbReference type="STRING" id="27342.A0A0H2R6A9"/>
<evidence type="ECO:0000313" key="3">
    <source>
        <dbReference type="Proteomes" id="UP000053477"/>
    </source>
</evidence>
<accession>A0A0H2R6A9</accession>